<gene>
    <name evidence="2" type="ORF">VTK73DRAFT_6478</name>
</gene>
<dbReference type="EMBL" id="JAZHXJ010000365">
    <property type="protein sequence ID" value="KAL1863076.1"/>
    <property type="molecule type" value="Genomic_DNA"/>
</dbReference>
<feature type="compositionally biased region" description="Acidic residues" evidence="1">
    <location>
        <begin position="424"/>
        <end position="442"/>
    </location>
</feature>
<proteinExistence type="predicted"/>
<evidence type="ECO:0000313" key="3">
    <source>
        <dbReference type="Proteomes" id="UP001586593"/>
    </source>
</evidence>
<sequence>MAQVAETKVSAFSEWRIAKRRPIRFDHSIWGAPSRDKSSAIVNAKSSTTGLRNTRNGDWTLHTLKRLYGQDEGADDVEQSRKRQRQSPPATTTTRPIEAVSWSKPSVDVPFADVGRPSLSTPEQSAKRSEKRAKITALHPILTERQLTEALPSDLTQGDKQAILGASGIDASRFPQKGSSVVDASSVSQGSRADASKAKAKPIPSFPRNGTTKIGVPVPVCTSNSTVVPGEQPRKGLVRVQCNGETPFFDRLPREVRDRIYGYLLTMPTPIIVFNAWTQGYSRHRKGMDPTILCVCRQAAAEGAEVLYSTNTFSYLLRDDGQAVPAGLRPEGLDESRRGRRGVGSSRGPRVIYLAKYAHLFRRMELVVERNRTGSKYGVAMARALRTLGATGARLHSLAICVSPRLENDIPESDDDEKYADYYEEEEDNEEYDDGSGEDDDGGQVGWAIPASPRTPKRWTVLDFFSSKAALGRRLAGTEVVKALQNLHCNTLRFVVCTPHNRRMVMDIDMRVLRDAGLINTTSNKRRLGLEQGIKRLDPWAGDVSVQISRVRRAREARSRLDNLGTRIQRACAHTNRAVRDGHWKEVLAEDGQSESSNGSPAEYDRSGDRPTVPLMSLRLAVESCNAVGVDASMQRIREFEAHLPTSGTARARRFLCLTKVDGKWKAHIA</sequence>
<dbReference type="InterPro" id="IPR038883">
    <property type="entry name" value="AN11006-like"/>
</dbReference>
<feature type="region of interest" description="Disordered" evidence="1">
    <location>
        <begin position="70"/>
        <end position="136"/>
    </location>
</feature>
<protein>
    <submittedName>
        <fullName evidence="2">Uncharacterized protein</fullName>
    </submittedName>
</protein>
<name>A0ABR3WJK3_9PEZI</name>
<reference evidence="2 3" key="1">
    <citation type="journal article" date="2024" name="Commun. Biol.">
        <title>Comparative genomic analysis of thermophilic fungi reveals convergent evolutionary adaptations and gene losses.</title>
        <authorList>
            <person name="Steindorff A.S."/>
            <person name="Aguilar-Pontes M.V."/>
            <person name="Robinson A.J."/>
            <person name="Andreopoulos B."/>
            <person name="LaButti K."/>
            <person name="Kuo A."/>
            <person name="Mondo S."/>
            <person name="Riley R."/>
            <person name="Otillar R."/>
            <person name="Haridas S."/>
            <person name="Lipzen A."/>
            <person name="Grimwood J."/>
            <person name="Schmutz J."/>
            <person name="Clum A."/>
            <person name="Reid I.D."/>
            <person name="Moisan M.C."/>
            <person name="Butler G."/>
            <person name="Nguyen T.T.M."/>
            <person name="Dewar K."/>
            <person name="Conant G."/>
            <person name="Drula E."/>
            <person name="Henrissat B."/>
            <person name="Hansel C."/>
            <person name="Singer S."/>
            <person name="Hutchinson M.I."/>
            <person name="de Vries R.P."/>
            <person name="Natvig D.O."/>
            <person name="Powell A.J."/>
            <person name="Tsang A."/>
            <person name="Grigoriev I.V."/>
        </authorList>
    </citation>
    <scope>NUCLEOTIDE SEQUENCE [LARGE SCALE GENOMIC DNA]</scope>
    <source>
        <strain evidence="2 3">ATCC 24622</strain>
    </source>
</reference>
<dbReference type="PANTHER" id="PTHR42085:SF8">
    <property type="entry name" value="F-BOX DOMAIN-CONTAINING PROTEIN"/>
    <property type="match status" value="1"/>
</dbReference>
<keyword evidence="3" id="KW-1185">Reference proteome</keyword>
<feature type="region of interest" description="Disordered" evidence="1">
    <location>
        <begin position="174"/>
        <end position="209"/>
    </location>
</feature>
<feature type="compositionally biased region" description="Polar residues" evidence="1">
    <location>
        <begin position="86"/>
        <end position="95"/>
    </location>
</feature>
<accession>A0ABR3WJK3</accession>
<feature type="compositionally biased region" description="Polar residues" evidence="1">
    <location>
        <begin position="177"/>
        <end position="191"/>
    </location>
</feature>
<dbReference type="Proteomes" id="UP001586593">
    <property type="component" value="Unassembled WGS sequence"/>
</dbReference>
<feature type="region of interest" description="Disordered" evidence="1">
    <location>
        <begin position="327"/>
        <end position="346"/>
    </location>
</feature>
<feature type="region of interest" description="Disordered" evidence="1">
    <location>
        <begin position="589"/>
        <end position="610"/>
    </location>
</feature>
<comment type="caution">
    <text evidence="2">The sequence shown here is derived from an EMBL/GenBank/DDBJ whole genome shotgun (WGS) entry which is preliminary data.</text>
</comment>
<organism evidence="2 3">
    <name type="scientific">Phialemonium thermophilum</name>
    <dbReference type="NCBI Taxonomy" id="223376"/>
    <lineage>
        <taxon>Eukaryota</taxon>
        <taxon>Fungi</taxon>
        <taxon>Dikarya</taxon>
        <taxon>Ascomycota</taxon>
        <taxon>Pezizomycotina</taxon>
        <taxon>Sordariomycetes</taxon>
        <taxon>Sordariomycetidae</taxon>
        <taxon>Cephalothecales</taxon>
        <taxon>Cephalothecaceae</taxon>
        <taxon>Phialemonium</taxon>
    </lineage>
</organism>
<dbReference type="PANTHER" id="PTHR42085">
    <property type="entry name" value="F-BOX DOMAIN-CONTAINING PROTEIN"/>
    <property type="match status" value="1"/>
</dbReference>
<feature type="region of interest" description="Disordered" evidence="1">
    <location>
        <begin position="424"/>
        <end position="452"/>
    </location>
</feature>
<evidence type="ECO:0000313" key="2">
    <source>
        <dbReference type="EMBL" id="KAL1863076.1"/>
    </source>
</evidence>
<evidence type="ECO:0000256" key="1">
    <source>
        <dbReference type="SAM" id="MobiDB-lite"/>
    </source>
</evidence>